<dbReference type="InterPro" id="IPR053169">
    <property type="entry name" value="MUG_Protein"/>
</dbReference>
<dbReference type="InterPro" id="IPR024535">
    <property type="entry name" value="RHGA/B-epi-like_pectate_lyase"/>
</dbReference>
<dbReference type="Pfam" id="PF12708">
    <property type="entry name" value="Pect-lyase_RHGA_epim"/>
    <property type="match status" value="1"/>
</dbReference>
<dbReference type="Gene3D" id="1.50.10.20">
    <property type="match status" value="1"/>
</dbReference>
<sequence length="1143" mass="121691">MGTGTLHANGTSAFNPTKGYKVFRNVMTDFGAVGNGVHDDTDNINMAINATGRCGFGCNSSTIAPAVIYFPPGKYRITKPIVPFYFTSLVGDFNSKPQLIADPLFNGIAVIDADPYVPGEAGPDGNGVNWWLNQNNFFRSVRNFVIDVRQMPPTAFGTGIHWQVGQATSIINVDFLMSAVSGTKHQGIFAENGSGGFMSDLTFTGGAFGLWISNQQFTIRNVQITNAVSAIYQEWNWGFTWQNIKITNCAVGFDLHTGGLTLPTQSAGGVLILDSTIQSTGIGVRMDTAQTNSLAGSIILDNVVFSGITGANIQDPSGTLLAANVSPVRQWFQGNTYSGTGIRTYNRGTFGTPPTKASALLDSTKKIFAKSRPQYNTYTAAQFISVKSVGKAAGNGIQDDTAEINAFITNAERRMWNPSSMPEHIGSLIQSSSRPVPQIVGDMYSTILGSGAAFNDQTKLTPVLKVGNPGDSGIVEISDIVISTVGGSQGAVGIEWNVKGVNQGDAGMWDVHVRLGGAIGTNVNLTSCPTTSTDLTKCATASIGFHITPTGSGYFENVWVWSADHDLDAPSQGRINAFSARGILSESSAGPVWLVGTASEHHVLYQYSFLNSQNIYAGLIQTETPYFQPTPNPPAPFSINTALGDPAVSQDAWGLVITNSFNVFIYGAGLYSFFQTYGQACVTTQNCQTNMALIDSKSAAVYIYQLTTTGSVNMLTQAPSTVLIKGADDIDGYASTATFWGSSSATVLPPVSPPPTGPPQTKCTLVQAWVSNWVEYTSNQYWVPFVPPAEPGGSSPPPTGGLEVPQAWEEPVLWEAIISWLLANNIKPDADSDATFILGESEFITVDPGTGSPTFGGGNDDILWAALAWMRYYEYVLNTSGSKPASDILSAAQNFIDEVGGNRNLDPCPGGVFWKQDTSKGKNTITNALFIHASAKYYLLTGVTSYRDQAVDVWNWVMDNGIQRSDHLYNDGTSSCGSSAGEVWTYNQGEMIAAAGSLALALKNSTYISLGNATAYAAITNGTFLLHNGILTETGLANCDLNSTCDDDQARHSLPHSFKGIFMRGLEYFLDAANDAALTSIYAPWIGYQVRAITDNAQASSGDVGNVWSAKITQVFGGEVIGMAINAGNAAAKYGTSNGTFTC</sequence>
<name>A0AAD6WQB8_9AGAR</name>
<dbReference type="CDD" id="cd23668">
    <property type="entry name" value="GH55_beta13glucanase-like"/>
    <property type="match status" value="1"/>
</dbReference>
<evidence type="ECO:0000259" key="1">
    <source>
        <dbReference type="Pfam" id="PF12708"/>
    </source>
</evidence>
<keyword evidence="3" id="KW-1185">Reference proteome</keyword>
<dbReference type="PANTHER" id="PTHR47791:SF3">
    <property type="entry name" value="MEIOTICALLY UP-REGULATED GENE 191 PROTEIN"/>
    <property type="match status" value="1"/>
</dbReference>
<dbReference type="SUPFAM" id="SSF51126">
    <property type="entry name" value="Pectin lyase-like"/>
    <property type="match status" value="2"/>
</dbReference>
<evidence type="ECO:0000313" key="3">
    <source>
        <dbReference type="Proteomes" id="UP001218188"/>
    </source>
</evidence>
<dbReference type="SUPFAM" id="SSF48208">
    <property type="entry name" value="Six-hairpin glycosidases"/>
    <property type="match status" value="1"/>
</dbReference>
<dbReference type="InterPro" id="IPR008928">
    <property type="entry name" value="6-hairpin_glycosidase_sf"/>
</dbReference>
<dbReference type="InterPro" id="IPR012334">
    <property type="entry name" value="Pectin_lyas_fold"/>
</dbReference>
<dbReference type="EMBL" id="JARJCM010000443">
    <property type="protein sequence ID" value="KAJ7017019.1"/>
    <property type="molecule type" value="Genomic_DNA"/>
</dbReference>
<dbReference type="Gene3D" id="2.160.20.10">
    <property type="entry name" value="Single-stranded right-handed beta-helix, Pectin lyase-like"/>
    <property type="match status" value="2"/>
</dbReference>
<comment type="caution">
    <text evidence="2">The sequence shown here is derived from an EMBL/GenBank/DDBJ whole genome shotgun (WGS) entry which is preliminary data.</text>
</comment>
<dbReference type="Pfam" id="PF03663">
    <property type="entry name" value="Glyco_hydro_76"/>
    <property type="match status" value="1"/>
</dbReference>
<organism evidence="2 3">
    <name type="scientific">Mycena alexandri</name>
    <dbReference type="NCBI Taxonomy" id="1745969"/>
    <lineage>
        <taxon>Eukaryota</taxon>
        <taxon>Fungi</taxon>
        <taxon>Dikarya</taxon>
        <taxon>Basidiomycota</taxon>
        <taxon>Agaricomycotina</taxon>
        <taxon>Agaricomycetes</taxon>
        <taxon>Agaricomycetidae</taxon>
        <taxon>Agaricales</taxon>
        <taxon>Marasmiineae</taxon>
        <taxon>Mycenaceae</taxon>
        <taxon>Mycena</taxon>
    </lineage>
</organism>
<evidence type="ECO:0000313" key="2">
    <source>
        <dbReference type="EMBL" id="KAJ7017019.1"/>
    </source>
</evidence>
<dbReference type="GO" id="GO:0005975">
    <property type="term" value="P:carbohydrate metabolic process"/>
    <property type="evidence" value="ECO:0007669"/>
    <property type="project" value="InterPro"/>
</dbReference>
<proteinExistence type="predicted"/>
<feature type="domain" description="Rhamnogalacturonase A/B/Epimerase-like pectate lyase" evidence="1">
    <location>
        <begin position="23"/>
        <end position="254"/>
    </location>
</feature>
<dbReference type="PANTHER" id="PTHR47791">
    <property type="entry name" value="MEIOTICALLY UP-REGULATED GENE 191 PROTEIN"/>
    <property type="match status" value="1"/>
</dbReference>
<dbReference type="GO" id="GO:0016829">
    <property type="term" value="F:lyase activity"/>
    <property type="evidence" value="ECO:0007669"/>
    <property type="project" value="UniProtKB-KW"/>
</dbReference>
<dbReference type="InterPro" id="IPR005198">
    <property type="entry name" value="Glyco_hydro_76"/>
</dbReference>
<dbReference type="Proteomes" id="UP001218188">
    <property type="component" value="Unassembled WGS sequence"/>
</dbReference>
<keyword evidence="2" id="KW-0456">Lyase</keyword>
<dbReference type="AlphaFoldDB" id="A0AAD6WQB8"/>
<dbReference type="InterPro" id="IPR011050">
    <property type="entry name" value="Pectin_lyase_fold/virulence"/>
</dbReference>
<accession>A0AAD6WQB8</accession>
<reference evidence="2" key="1">
    <citation type="submission" date="2023-03" db="EMBL/GenBank/DDBJ databases">
        <title>Massive genome expansion in bonnet fungi (Mycena s.s.) driven by repeated elements and novel gene families across ecological guilds.</title>
        <authorList>
            <consortium name="Lawrence Berkeley National Laboratory"/>
            <person name="Harder C.B."/>
            <person name="Miyauchi S."/>
            <person name="Viragh M."/>
            <person name="Kuo A."/>
            <person name="Thoen E."/>
            <person name="Andreopoulos B."/>
            <person name="Lu D."/>
            <person name="Skrede I."/>
            <person name="Drula E."/>
            <person name="Henrissat B."/>
            <person name="Morin E."/>
            <person name="Kohler A."/>
            <person name="Barry K."/>
            <person name="LaButti K."/>
            <person name="Morin E."/>
            <person name="Salamov A."/>
            <person name="Lipzen A."/>
            <person name="Mereny Z."/>
            <person name="Hegedus B."/>
            <person name="Baldrian P."/>
            <person name="Stursova M."/>
            <person name="Weitz H."/>
            <person name="Taylor A."/>
            <person name="Grigoriev I.V."/>
            <person name="Nagy L.G."/>
            <person name="Martin F."/>
            <person name="Kauserud H."/>
        </authorList>
    </citation>
    <scope>NUCLEOTIDE SEQUENCE</scope>
    <source>
        <strain evidence="2">CBHHK200</strain>
    </source>
</reference>
<gene>
    <name evidence="2" type="ORF">C8F04DRAFT_1406351</name>
</gene>
<protein>
    <submittedName>
        <fullName evidence="2">Pectate lyase superfamily protein-domain-containing protein</fullName>
    </submittedName>
</protein>